<evidence type="ECO:0000256" key="11">
    <source>
        <dbReference type="SAM" id="SignalP"/>
    </source>
</evidence>
<evidence type="ECO:0000313" key="14">
    <source>
        <dbReference type="EMBL" id="KAK7496331.1"/>
    </source>
</evidence>
<dbReference type="PROSITE" id="PS51843">
    <property type="entry name" value="NR_LBD"/>
    <property type="match status" value="1"/>
</dbReference>
<dbReference type="PROSITE" id="PS00031">
    <property type="entry name" value="NUCLEAR_REC_DBD_1"/>
    <property type="match status" value="1"/>
</dbReference>
<keyword evidence="8 9" id="KW-0539">Nucleus</keyword>
<feature type="domain" description="Nuclear receptor" evidence="12">
    <location>
        <begin position="128"/>
        <end position="203"/>
    </location>
</feature>
<dbReference type="SMART" id="SM00399">
    <property type="entry name" value="ZnF_C4"/>
    <property type="match status" value="1"/>
</dbReference>
<keyword evidence="5 9" id="KW-0238">DNA-binding</keyword>
<evidence type="ECO:0000256" key="6">
    <source>
        <dbReference type="ARBA" id="ARBA00023163"/>
    </source>
</evidence>
<accession>A0ABD0L9U4</accession>
<comment type="caution">
    <text evidence="14">The sequence shown here is derived from an EMBL/GenBank/DDBJ whole genome shotgun (WGS) entry which is preliminary data.</text>
</comment>
<keyword evidence="2 9" id="KW-0863">Zinc-finger</keyword>
<evidence type="ECO:0000256" key="4">
    <source>
        <dbReference type="ARBA" id="ARBA00023015"/>
    </source>
</evidence>
<keyword evidence="11" id="KW-0732">Signal</keyword>
<sequence>MYVCLAANTFLLRLAADACVCFFQSRPRRESTLIGLRFLSRGIRTTLSSHNKQPNARTEGCKQSRNPKYGITSLSQPEHKPLSDAPCTVRVWPQSGSMEGSSLEADDCSTAESPKSRPVRKRRRVLGEKLCQVCGDKALAHHFGALACETCKAFFRRNAMKQETRKCLFEGKCPVDKKTRRFCPPCRLQKCFAVGMQTALILDEDERKERMQKVYEKRASQMKQETDSSSTPSSVCMVSTSGHDAISSPETYSPLGPEASAAVTQAGLGFTAVIQTSDQSPQFTEWTSGTVVDVVKSHDYQPSGQVVSEATFSTSCIDSTLIVDSPAASCADPDVKAQLPTTNTQSAEPQPGEQENLKAACARYLSALVPFEHVPRNQLSSDPFMYWRLSEEERCLLTKLSAAYQDTVLCILKSNPPKDYLTPEQLTNELYFEMCEVEVRGAISFAKRMEDFQRLHTNEQVALLKASTVQVLGIRACALYISEKESWLTPAGYFTIEHCRAICPDYPFLDVDTKFCRIIKDIVKNDFTLYALLHCFVLFDPSDERVNDRQLINSIRDKYVILLRHYLESVYSYTHSEKYLMALLDKLIFQRSLCRENKPLFKKCFPQIPNQLVVEVLDLDY</sequence>
<dbReference type="SUPFAM" id="SSF48508">
    <property type="entry name" value="Nuclear receptor ligand-binding domain"/>
    <property type="match status" value="1"/>
</dbReference>
<dbReference type="PROSITE" id="PS51030">
    <property type="entry name" value="NUCLEAR_REC_DBD_2"/>
    <property type="match status" value="1"/>
</dbReference>
<organism evidence="14 15">
    <name type="scientific">Batillaria attramentaria</name>
    <dbReference type="NCBI Taxonomy" id="370345"/>
    <lineage>
        <taxon>Eukaryota</taxon>
        <taxon>Metazoa</taxon>
        <taxon>Spiralia</taxon>
        <taxon>Lophotrochozoa</taxon>
        <taxon>Mollusca</taxon>
        <taxon>Gastropoda</taxon>
        <taxon>Caenogastropoda</taxon>
        <taxon>Sorbeoconcha</taxon>
        <taxon>Cerithioidea</taxon>
        <taxon>Batillariidae</taxon>
        <taxon>Batillaria</taxon>
    </lineage>
</organism>
<dbReference type="PRINTS" id="PR00047">
    <property type="entry name" value="STROIDFINGER"/>
</dbReference>
<feature type="chain" id="PRO_5044816779" description="Nuclear hormone receptor HR96" evidence="11">
    <location>
        <begin position="19"/>
        <end position="621"/>
    </location>
</feature>
<dbReference type="Pfam" id="PF00105">
    <property type="entry name" value="zf-C4"/>
    <property type="match status" value="1"/>
</dbReference>
<keyword evidence="4 9" id="KW-0805">Transcription regulation</keyword>
<feature type="region of interest" description="Disordered" evidence="10">
    <location>
        <begin position="47"/>
        <end position="67"/>
    </location>
</feature>
<dbReference type="PANTHER" id="PTHR24082">
    <property type="entry name" value="NUCLEAR HORMONE RECEPTOR"/>
    <property type="match status" value="1"/>
</dbReference>
<evidence type="ECO:0000259" key="12">
    <source>
        <dbReference type="PROSITE" id="PS51030"/>
    </source>
</evidence>
<evidence type="ECO:0008006" key="16">
    <source>
        <dbReference type="Google" id="ProtNLM"/>
    </source>
</evidence>
<dbReference type="InterPro" id="IPR000536">
    <property type="entry name" value="Nucl_hrmn_rcpt_lig-bd"/>
</dbReference>
<dbReference type="Proteomes" id="UP001519460">
    <property type="component" value="Unassembled WGS sequence"/>
</dbReference>
<evidence type="ECO:0000256" key="1">
    <source>
        <dbReference type="ARBA" id="ARBA00022723"/>
    </source>
</evidence>
<dbReference type="EMBL" id="JACVVK020000068">
    <property type="protein sequence ID" value="KAK7496331.1"/>
    <property type="molecule type" value="Genomic_DNA"/>
</dbReference>
<dbReference type="InterPro" id="IPR035500">
    <property type="entry name" value="NHR-like_dom_sf"/>
</dbReference>
<dbReference type="SMART" id="SM00430">
    <property type="entry name" value="HOLI"/>
    <property type="match status" value="1"/>
</dbReference>
<keyword evidence="15" id="KW-1185">Reference proteome</keyword>
<dbReference type="Gene3D" id="3.30.50.10">
    <property type="entry name" value="Erythroid Transcription Factor GATA-1, subunit A"/>
    <property type="match status" value="1"/>
</dbReference>
<dbReference type="InterPro" id="IPR001628">
    <property type="entry name" value="Znf_hrmn_rcpt"/>
</dbReference>
<keyword evidence="7 9" id="KW-0675">Receptor</keyword>
<name>A0ABD0L9U4_9CAEN</name>
<comment type="subcellular location">
    <subcellularLocation>
        <location evidence="9">Nucleus</location>
    </subcellularLocation>
</comment>
<comment type="similarity">
    <text evidence="9">Belongs to the nuclear hormone receptor family.</text>
</comment>
<dbReference type="GO" id="GO:0005634">
    <property type="term" value="C:nucleus"/>
    <property type="evidence" value="ECO:0007669"/>
    <property type="project" value="UniProtKB-SubCell"/>
</dbReference>
<feature type="signal peptide" evidence="11">
    <location>
        <begin position="1"/>
        <end position="18"/>
    </location>
</feature>
<keyword evidence="3 9" id="KW-0862">Zinc</keyword>
<evidence type="ECO:0000256" key="8">
    <source>
        <dbReference type="ARBA" id="ARBA00023242"/>
    </source>
</evidence>
<reference evidence="14 15" key="1">
    <citation type="journal article" date="2023" name="Sci. Data">
        <title>Genome assembly of the Korean intertidal mud-creeper Batillaria attramentaria.</title>
        <authorList>
            <person name="Patra A.K."/>
            <person name="Ho P.T."/>
            <person name="Jun S."/>
            <person name="Lee S.J."/>
            <person name="Kim Y."/>
            <person name="Won Y.J."/>
        </authorList>
    </citation>
    <scope>NUCLEOTIDE SEQUENCE [LARGE SCALE GENOMIC DNA]</scope>
    <source>
        <strain evidence="14">Wonlab-2016</strain>
    </source>
</reference>
<dbReference type="Pfam" id="PF00104">
    <property type="entry name" value="Hormone_recep"/>
    <property type="match status" value="1"/>
</dbReference>
<evidence type="ECO:0000256" key="3">
    <source>
        <dbReference type="ARBA" id="ARBA00022833"/>
    </source>
</evidence>
<proteinExistence type="inferred from homology"/>
<evidence type="ECO:0000256" key="10">
    <source>
        <dbReference type="SAM" id="MobiDB-lite"/>
    </source>
</evidence>
<evidence type="ECO:0000259" key="13">
    <source>
        <dbReference type="PROSITE" id="PS51843"/>
    </source>
</evidence>
<gene>
    <name evidence="14" type="ORF">BaRGS_00012496</name>
</gene>
<dbReference type="GO" id="GO:0003677">
    <property type="term" value="F:DNA binding"/>
    <property type="evidence" value="ECO:0007669"/>
    <property type="project" value="UniProtKB-KW"/>
</dbReference>
<feature type="region of interest" description="Disordered" evidence="10">
    <location>
        <begin position="96"/>
        <end position="119"/>
    </location>
</feature>
<dbReference type="PANTHER" id="PTHR24082:SF283">
    <property type="entry name" value="NUCLEAR HORMONE RECEPTOR HR96"/>
    <property type="match status" value="1"/>
</dbReference>
<evidence type="ECO:0000256" key="7">
    <source>
        <dbReference type="ARBA" id="ARBA00023170"/>
    </source>
</evidence>
<dbReference type="GO" id="GO:0008270">
    <property type="term" value="F:zinc ion binding"/>
    <property type="evidence" value="ECO:0007669"/>
    <property type="project" value="UniProtKB-KW"/>
</dbReference>
<evidence type="ECO:0000256" key="9">
    <source>
        <dbReference type="RuleBase" id="RU004334"/>
    </source>
</evidence>
<dbReference type="InterPro" id="IPR050234">
    <property type="entry name" value="Nuclear_hormone_rcpt_NR1"/>
</dbReference>
<keyword evidence="1 9" id="KW-0479">Metal-binding</keyword>
<dbReference type="InterPro" id="IPR013088">
    <property type="entry name" value="Znf_NHR/GATA"/>
</dbReference>
<protein>
    <recommendedName>
        <fullName evidence="16">Nuclear hormone receptor HR96</fullName>
    </recommendedName>
</protein>
<keyword evidence="6 9" id="KW-0804">Transcription</keyword>
<evidence type="ECO:0000313" key="15">
    <source>
        <dbReference type="Proteomes" id="UP001519460"/>
    </source>
</evidence>
<evidence type="ECO:0000256" key="2">
    <source>
        <dbReference type="ARBA" id="ARBA00022771"/>
    </source>
</evidence>
<dbReference type="Gene3D" id="1.10.565.10">
    <property type="entry name" value="Retinoid X Receptor"/>
    <property type="match status" value="1"/>
</dbReference>
<dbReference type="SUPFAM" id="SSF57716">
    <property type="entry name" value="Glucocorticoid receptor-like (DNA-binding domain)"/>
    <property type="match status" value="1"/>
</dbReference>
<feature type="domain" description="NR LBD" evidence="13">
    <location>
        <begin position="392"/>
        <end position="621"/>
    </location>
</feature>
<dbReference type="AlphaFoldDB" id="A0ABD0L9U4"/>
<evidence type="ECO:0000256" key="5">
    <source>
        <dbReference type="ARBA" id="ARBA00023125"/>
    </source>
</evidence>